<feature type="transmembrane region" description="Helical" evidence="5">
    <location>
        <begin position="26"/>
        <end position="41"/>
    </location>
</feature>
<comment type="caution">
    <text evidence="7">The sequence shown here is derived from an EMBL/GenBank/DDBJ whole genome shotgun (WGS) entry which is preliminary data.</text>
</comment>
<feature type="transmembrane region" description="Helical" evidence="5">
    <location>
        <begin position="393"/>
        <end position="415"/>
    </location>
</feature>
<proteinExistence type="predicted"/>
<keyword evidence="8" id="KW-1185">Reference proteome</keyword>
<keyword evidence="3 5" id="KW-1133">Transmembrane helix</keyword>
<feature type="transmembrane region" description="Helical" evidence="5">
    <location>
        <begin position="110"/>
        <end position="128"/>
    </location>
</feature>
<evidence type="ECO:0000256" key="3">
    <source>
        <dbReference type="ARBA" id="ARBA00022989"/>
    </source>
</evidence>
<gene>
    <name evidence="7" type="ORF">HMPREF1871_00104</name>
</gene>
<dbReference type="InterPro" id="IPR006153">
    <property type="entry name" value="Cation/H_exchanger_TM"/>
</dbReference>
<feature type="transmembrane region" description="Helical" evidence="5">
    <location>
        <begin position="246"/>
        <end position="263"/>
    </location>
</feature>
<dbReference type="EMBL" id="LSDB01000002">
    <property type="protein sequence ID" value="KXB58919.1"/>
    <property type="molecule type" value="Genomic_DNA"/>
</dbReference>
<feature type="transmembrane region" description="Helical" evidence="5">
    <location>
        <begin position="212"/>
        <end position="234"/>
    </location>
</feature>
<dbReference type="PANTHER" id="PTHR31102:SF1">
    <property type="entry name" value="CATION_H+ EXCHANGER DOMAIN-CONTAINING PROTEIN"/>
    <property type="match status" value="1"/>
</dbReference>
<feature type="transmembrane region" description="Helical" evidence="5">
    <location>
        <begin position="53"/>
        <end position="70"/>
    </location>
</feature>
<dbReference type="InterPro" id="IPR051843">
    <property type="entry name" value="CPA1_transporter"/>
</dbReference>
<dbReference type="PANTHER" id="PTHR31102">
    <property type="match status" value="1"/>
</dbReference>
<feature type="transmembrane region" description="Helical" evidence="5">
    <location>
        <begin position="331"/>
        <end position="352"/>
    </location>
</feature>
<name>A0ABR5TNE1_9BACL</name>
<keyword evidence="2 5" id="KW-0812">Transmembrane</keyword>
<evidence type="ECO:0000256" key="2">
    <source>
        <dbReference type="ARBA" id="ARBA00022692"/>
    </source>
</evidence>
<feature type="transmembrane region" description="Helical" evidence="5">
    <location>
        <begin position="181"/>
        <end position="200"/>
    </location>
</feature>
<keyword evidence="4 5" id="KW-0472">Membrane</keyword>
<evidence type="ECO:0000256" key="1">
    <source>
        <dbReference type="ARBA" id="ARBA00004141"/>
    </source>
</evidence>
<feature type="transmembrane region" description="Helical" evidence="5">
    <location>
        <begin position="306"/>
        <end position="325"/>
    </location>
</feature>
<dbReference type="Proteomes" id="UP000070467">
    <property type="component" value="Unassembled WGS sequence"/>
</dbReference>
<accession>A0ABR5TNE1</accession>
<feature type="transmembrane region" description="Helical" evidence="5">
    <location>
        <begin position="140"/>
        <end position="160"/>
    </location>
</feature>
<evidence type="ECO:0000259" key="6">
    <source>
        <dbReference type="Pfam" id="PF00999"/>
    </source>
</evidence>
<evidence type="ECO:0000313" key="7">
    <source>
        <dbReference type="EMBL" id="KXB58919.1"/>
    </source>
</evidence>
<organism evidence="7 8">
    <name type="scientific">Gemelliphila asaccharolytica</name>
    <dbReference type="NCBI Taxonomy" id="502393"/>
    <lineage>
        <taxon>Bacteria</taxon>
        <taxon>Bacillati</taxon>
        <taxon>Bacillota</taxon>
        <taxon>Bacilli</taxon>
        <taxon>Bacillales</taxon>
        <taxon>Gemellaceae</taxon>
        <taxon>Gemelliphila</taxon>
    </lineage>
</organism>
<dbReference type="InterPro" id="IPR038770">
    <property type="entry name" value="Na+/solute_symporter_sf"/>
</dbReference>
<feature type="transmembrane region" description="Helical" evidence="5">
    <location>
        <begin position="269"/>
        <end position="286"/>
    </location>
</feature>
<dbReference type="Gene3D" id="1.20.1530.20">
    <property type="match status" value="1"/>
</dbReference>
<evidence type="ECO:0000256" key="4">
    <source>
        <dbReference type="ARBA" id="ARBA00023136"/>
    </source>
</evidence>
<evidence type="ECO:0000256" key="5">
    <source>
        <dbReference type="SAM" id="Phobius"/>
    </source>
</evidence>
<feature type="domain" description="Cation/H+ exchanger transmembrane" evidence="6">
    <location>
        <begin position="36"/>
        <end position="411"/>
    </location>
</feature>
<reference evidence="7 8" key="1">
    <citation type="submission" date="2016-01" db="EMBL/GenBank/DDBJ databases">
        <authorList>
            <person name="Mitreva M."/>
            <person name="Pepin K.H."/>
            <person name="Mihindukulasuriya K.A."/>
            <person name="Fulton R."/>
            <person name="Fronick C."/>
            <person name="O'Laughlin M."/>
            <person name="Miner T."/>
            <person name="Herter B."/>
            <person name="Rosa B.A."/>
            <person name="Cordes M."/>
            <person name="Tomlinson C."/>
            <person name="Wollam A."/>
            <person name="Palsikar V.B."/>
            <person name="Mardis E.R."/>
            <person name="Wilson R.K."/>
        </authorList>
    </citation>
    <scope>NUCLEOTIDE SEQUENCE [LARGE SCALE GENOMIC DNA]</scope>
    <source>
        <strain evidence="7 8">KA00071</strain>
    </source>
</reference>
<sequence>MTSTNFCRGYQFFYFLKIISLNKEEFMFLSLSIIFIFGYLFGEIFKKIKLPKIIGMIICGIIFGSCVLNVFDNKILTISEDLRKIALVIILLKAGLSLDINNLKKVSRPALLLSFVPASFEILGYYIFAPMFLHITKIEALLMGAVLSAVSPAVVVPRMINYMENKWGTKKAIPEMIMSGASFDDIFVIVLFTTFLNIIQGGELVFKNFINIPISIISGIIIGFIFGNLLYQYFEKSFKKIQTEVNTIKVMIILGVSLFLISLEEILKNKFAISGLIAIVSMGIVLKIKTNEKVVNKLSEKFGKIWIFGEIILFVLVGSAVDIRYTLEGGIASVLLIFIALFIRSLGVVFCLCKTNLLFKEKIFCVISYLPKATVQAAISSVPLSMGLSCGKIILSVAVMSILITAPLGAILMDFSYKKLLQKEK</sequence>
<dbReference type="Pfam" id="PF00999">
    <property type="entry name" value="Na_H_Exchanger"/>
    <property type="match status" value="1"/>
</dbReference>
<evidence type="ECO:0000313" key="8">
    <source>
        <dbReference type="Proteomes" id="UP000070467"/>
    </source>
</evidence>
<comment type="subcellular location">
    <subcellularLocation>
        <location evidence="1">Membrane</location>
        <topology evidence="1">Multi-pass membrane protein</topology>
    </subcellularLocation>
</comment>
<protein>
    <submittedName>
        <fullName evidence="7">Transporter, CPA2 family</fullName>
    </submittedName>
</protein>